<keyword evidence="9" id="KW-0407">Ion channel</keyword>
<dbReference type="AlphaFoldDB" id="A0A8E1WL64"/>
<keyword evidence="5" id="KW-0406">Ion transport</keyword>
<reference evidence="11 12" key="1">
    <citation type="submission" date="2020-08" db="EMBL/GenBank/DDBJ databases">
        <title>Genomic Encyclopedia of Type Strains, Phase IV (KMG-IV): sequencing the most valuable type-strain genomes for metagenomic binning, comparative biology and taxonomic classification.</title>
        <authorList>
            <person name="Goeker M."/>
        </authorList>
    </citation>
    <scope>NUCLEOTIDE SEQUENCE [LARGE SCALE GENOMIC DNA]</scope>
    <source>
        <strain evidence="11 12">DSM 17454</strain>
    </source>
</reference>
<evidence type="ECO:0000313" key="12">
    <source>
        <dbReference type="Proteomes" id="UP000532373"/>
    </source>
</evidence>
<comment type="caution">
    <text evidence="11">The sequence shown here is derived from an EMBL/GenBank/DDBJ whole genome shotgun (WGS) entry which is preliminary data.</text>
</comment>
<dbReference type="InterPro" id="IPR014743">
    <property type="entry name" value="Cl-channel_core"/>
</dbReference>
<feature type="transmembrane region" description="Helical" evidence="10">
    <location>
        <begin position="422"/>
        <end position="447"/>
    </location>
</feature>
<feature type="transmembrane region" description="Helical" evidence="10">
    <location>
        <begin position="459"/>
        <end position="485"/>
    </location>
</feature>
<keyword evidence="3 10" id="KW-0812">Transmembrane</keyword>
<evidence type="ECO:0000256" key="9">
    <source>
        <dbReference type="ARBA" id="ARBA00023303"/>
    </source>
</evidence>
<proteinExistence type="predicted"/>
<dbReference type="CDD" id="cd01034">
    <property type="entry name" value="EriC_like"/>
    <property type="match status" value="1"/>
</dbReference>
<dbReference type="InterPro" id="IPR050368">
    <property type="entry name" value="ClC-type_chloride_channel"/>
</dbReference>
<organism evidence="11 12">
    <name type="scientific">Aminobacter carboxidus</name>
    <dbReference type="NCBI Taxonomy" id="376165"/>
    <lineage>
        <taxon>Bacteria</taxon>
        <taxon>Pseudomonadati</taxon>
        <taxon>Pseudomonadota</taxon>
        <taxon>Alphaproteobacteria</taxon>
        <taxon>Hyphomicrobiales</taxon>
        <taxon>Phyllobacteriaceae</taxon>
        <taxon>Aminobacter</taxon>
    </lineage>
</organism>
<evidence type="ECO:0000256" key="4">
    <source>
        <dbReference type="ARBA" id="ARBA00022989"/>
    </source>
</evidence>
<evidence type="ECO:0000256" key="10">
    <source>
        <dbReference type="SAM" id="Phobius"/>
    </source>
</evidence>
<dbReference type="PRINTS" id="PR00762">
    <property type="entry name" value="CLCHANNEL"/>
</dbReference>
<evidence type="ECO:0000313" key="11">
    <source>
        <dbReference type="EMBL" id="MBB6469445.1"/>
    </source>
</evidence>
<feature type="transmembrane region" description="Helical" evidence="10">
    <location>
        <begin position="307"/>
        <end position="331"/>
    </location>
</feature>
<evidence type="ECO:0000256" key="2">
    <source>
        <dbReference type="ARBA" id="ARBA00022448"/>
    </source>
</evidence>
<feature type="transmembrane region" description="Helical" evidence="10">
    <location>
        <begin position="343"/>
        <end position="360"/>
    </location>
</feature>
<gene>
    <name evidence="11" type="ORF">HNQ96_005335</name>
</gene>
<protein>
    <submittedName>
        <fullName evidence="11">H+/Cl- antiporter ClcA</fullName>
    </submittedName>
</protein>
<dbReference type="SUPFAM" id="SSF81340">
    <property type="entry name" value="Clc chloride channel"/>
    <property type="match status" value="1"/>
</dbReference>
<name>A0A8E1WL64_9HYPH</name>
<feature type="transmembrane region" description="Helical" evidence="10">
    <location>
        <begin position="497"/>
        <end position="522"/>
    </location>
</feature>
<dbReference type="Proteomes" id="UP000532373">
    <property type="component" value="Unassembled WGS sequence"/>
</dbReference>
<dbReference type="PANTHER" id="PTHR43427">
    <property type="entry name" value="CHLORIDE CHANNEL PROTEIN CLC-E"/>
    <property type="match status" value="1"/>
</dbReference>
<comment type="subcellular location">
    <subcellularLocation>
        <location evidence="1">Membrane</location>
        <topology evidence="1">Multi-pass membrane protein</topology>
    </subcellularLocation>
</comment>
<dbReference type="InterPro" id="IPR001807">
    <property type="entry name" value="ClC"/>
</dbReference>
<keyword evidence="8" id="KW-0868">Chloride</keyword>
<evidence type="ECO:0000256" key="5">
    <source>
        <dbReference type="ARBA" id="ARBA00023065"/>
    </source>
</evidence>
<dbReference type="PANTHER" id="PTHR43427:SF6">
    <property type="entry name" value="CHLORIDE CHANNEL PROTEIN CLC-E"/>
    <property type="match status" value="1"/>
</dbReference>
<evidence type="ECO:0000256" key="8">
    <source>
        <dbReference type="ARBA" id="ARBA00023214"/>
    </source>
</evidence>
<evidence type="ECO:0000256" key="7">
    <source>
        <dbReference type="ARBA" id="ARBA00023173"/>
    </source>
</evidence>
<evidence type="ECO:0000256" key="3">
    <source>
        <dbReference type="ARBA" id="ARBA00022692"/>
    </source>
</evidence>
<feature type="transmembrane region" description="Helical" evidence="10">
    <location>
        <begin position="208"/>
        <end position="229"/>
    </location>
</feature>
<keyword evidence="2" id="KW-0813">Transport</keyword>
<feature type="transmembrane region" description="Helical" evidence="10">
    <location>
        <begin position="261"/>
        <end position="278"/>
    </location>
</feature>
<keyword evidence="7" id="KW-0869">Chloride channel</keyword>
<feature type="transmembrane region" description="Helical" evidence="10">
    <location>
        <begin position="168"/>
        <end position="188"/>
    </location>
</feature>
<dbReference type="GO" id="GO:0034707">
    <property type="term" value="C:chloride channel complex"/>
    <property type="evidence" value="ECO:0007669"/>
    <property type="project" value="UniProtKB-KW"/>
</dbReference>
<feature type="transmembrane region" description="Helical" evidence="10">
    <location>
        <begin position="380"/>
        <end position="402"/>
    </location>
</feature>
<evidence type="ECO:0000256" key="1">
    <source>
        <dbReference type="ARBA" id="ARBA00004141"/>
    </source>
</evidence>
<dbReference type="Gene3D" id="1.10.3080.10">
    <property type="entry name" value="Clc chloride channel"/>
    <property type="match status" value="1"/>
</dbReference>
<dbReference type="EMBL" id="JACHGI010000016">
    <property type="protein sequence ID" value="MBB6469445.1"/>
    <property type="molecule type" value="Genomic_DNA"/>
</dbReference>
<keyword evidence="6 10" id="KW-0472">Membrane</keyword>
<dbReference type="Pfam" id="PF00654">
    <property type="entry name" value="Voltage_CLC"/>
    <property type="match status" value="1"/>
</dbReference>
<dbReference type="GO" id="GO:0005254">
    <property type="term" value="F:chloride channel activity"/>
    <property type="evidence" value="ECO:0007669"/>
    <property type="project" value="UniProtKB-KW"/>
</dbReference>
<keyword evidence="4 10" id="KW-1133">Transmembrane helix</keyword>
<sequence length="591" mass="62532">MQHGVEPADDRLGVLYVADMPERYQKRVMDGIFGFRTKAEYTQCRRIQPCAMTLQQHSEASTVAATGCDGQLGIGRLDMSFISHELKDAPISAKVRILIRMGQKARDPAGASGCTAFERRFRPAGRCVTPSRFGIEEVSFMAGVRRRYPMLRRSRVLWGSRRVWRPRLVFWSGAIAVGVISVLFARLADVAQTGFHALLGAGEGWRGLLPLAITPAGFVACAWLAHVYFPNSQGSGIPQAIAARHLRDEDERERLLSLKMIVGKIGLTLVGLLCGASISREGPTVQVGASVMLQAARWGGITQAKGLILAGSAAGVAAAFNTPLAGIVFAIEEMGRTYQARTNGLVLTAVIFAGLASLGLSGNYTYFGISEETVSFASQWPLIIGCGIIGGACGALFSLLVLTATRRIRRWNTLQPVKRTLVVAAACGLGVALIGIACGGLTFGTGYDQARGAIEGTPLPWYFFIAKLAAGVLSTISGIPGGLFAPSLAVGAGVGSTLGLVFGGSAGIAALLGMAGYFAGVVQAPMTAFVIILEMTGNHDNVIALMCASVLGYGTARVISREPLYHALSRLFIADAIRRRRAETAITNPVA</sequence>
<evidence type="ECO:0000256" key="6">
    <source>
        <dbReference type="ARBA" id="ARBA00023136"/>
    </source>
</evidence>
<accession>A0A8E1WL64</accession>